<dbReference type="PANTHER" id="PTHR41771:SF1">
    <property type="entry name" value="MEMBRANE PROTEIN"/>
    <property type="match status" value="1"/>
</dbReference>
<keyword evidence="1" id="KW-1133">Transmembrane helix</keyword>
<feature type="transmembrane region" description="Helical" evidence="1">
    <location>
        <begin position="135"/>
        <end position="152"/>
    </location>
</feature>
<dbReference type="Pfam" id="PF07907">
    <property type="entry name" value="YibE_F"/>
    <property type="match status" value="1"/>
</dbReference>
<comment type="caution">
    <text evidence="2">The sequence shown here is derived from an EMBL/GenBank/DDBJ whole genome shotgun (WGS) entry which is preliminary data.</text>
</comment>
<evidence type="ECO:0000313" key="2">
    <source>
        <dbReference type="EMBL" id="TCT13870.1"/>
    </source>
</evidence>
<dbReference type="PANTHER" id="PTHR41771">
    <property type="entry name" value="MEMBRANE PROTEIN-RELATED"/>
    <property type="match status" value="1"/>
</dbReference>
<dbReference type="RefSeq" id="WP_132253313.1">
    <property type="nucleotide sequence ID" value="NZ_SMAL01000008.1"/>
</dbReference>
<keyword evidence="3" id="KW-1185">Reference proteome</keyword>
<dbReference type="InterPro" id="IPR012507">
    <property type="entry name" value="YibE_F"/>
</dbReference>
<keyword evidence="1" id="KW-0812">Transmembrane</keyword>
<accession>A0A4R3MJ08</accession>
<evidence type="ECO:0000256" key="1">
    <source>
        <dbReference type="SAM" id="Phobius"/>
    </source>
</evidence>
<feature type="transmembrane region" description="Helical" evidence="1">
    <location>
        <begin position="159"/>
        <end position="177"/>
    </location>
</feature>
<feature type="transmembrane region" description="Helical" evidence="1">
    <location>
        <begin position="252"/>
        <end position="282"/>
    </location>
</feature>
<feature type="transmembrane region" description="Helical" evidence="1">
    <location>
        <begin position="21"/>
        <end position="41"/>
    </location>
</feature>
<feature type="transmembrane region" description="Helical" evidence="1">
    <location>
        <begin position="346"/>
        <end position="370"/>
    </location>
</feature>
<feature type="transmembrane region" description="Helical" evidence="1">
    <location>
        <begin position="183"/>
        <end position="204"/>
    </location>
</feature>
<feature type="transmembrane region" description="Helical" evidence="1">
    <location>
        <begin position="303"/>
        <end position="326"/>
    </location>
</feature>
<gene>
    <name evidence="2" type="ORF">EDC18_108108</name>
</gene>
<evidence type="ECO:0000313" key="3">
    <source>
        <dbReference type="Proteomes" id="UP000294902"/>
    </source>
</evidence>
<feature type="transmembrane region" description="Helical" evidence="1">
    <location>
        <begin position="211"/>
        <end position="232"/>
    </location>
</feature>
<organism evidence="2 3">
    <name type="scientific">Natranaerovirga pectinivora</name>
    <dbReference type="NCBI Taxonomy" id="682400"/>
    <lineage>
        <taxon>Bacteria</taxon>
        <taxon>Bacillati</taxon>
        <taxon>Bacillota</taxon>
        <taxon>Clostridia</taxon>
        <taxon>Lachnospirales</taxon>
        <taxon>Natranaerovirgaceae</taxon>
        <taxon>Natranaerovirga</taxon>
    </lineage>
</organism>
<reference evidence="2 3" key="1">
    <citation type="submission" date="2019-03" db="EMBL/GenBank/DDBJ databases">
        <title>Genomic Encyclopedia of Type Strains, Phase IV (KMG-IV): sequencing the most valuable type-strain genomes for metagenomic binning, comparative biology and taxonomic classification.</title>
        <authorList>
            <person name="Goeker M."/>
        </authorList>
    </citation>
    <scope>NUCLEOTIDE SEQUENCE [LARGE SCALE GENOMIC DNA]</scope>
    <source>
        <strain evidence="2 3">DSM 24629</strain>
    </source>
</reference>
<name>A0A4R3MJ08_9FIRM</name>
<dbReference type="AlphaFoldDB" id="A0A4R3MJ08"/>
<sequence length="380" mass="42201">MLSHIKKRILSLIKVIKPLNHYQYTIGILLILMSISLHSFISNNENHYNQPIAKITSVIIDTDGLSHHFIKEDIEAIILNGKHKGTVIHLQNNVHYSEAYNAPFTIGDKVFITIRQNEFNEIHYTYIREFKRDEYLGYIIILFVLLTLFVAGSKGARSLAMMLFNVLIFYNIIRFFVRGYNLIPITLIASILFIVVSISMVNGFNKKSASAILGSLFTSLMTLLITLFVLSLTGAKGIYFEEMEFLIHSPEAIFYSGILIGTLGGIMDIAITIASSIAELLAQNPNIENKTLIHSGRAIGKDIMGTTANTLALAYLSGSIPIILLWLKNGVSLSYILRIGINLEIIRALIGSIGIVLSIPITLFASIILMKNVKIGGTVK</sequence>
<protein>
    <submittedName>
        <fullName evidence="2">Putative membrane protein</fullName>
    </submittedName>
</protein>
<dbReference type="Proteomes" id="UP000294902">
    <property type="component" value="Unassembled WGS sequence"/>
</dbReference>
<keyword evidence="1" id="KW-0472">Membrane</keyword>
<dbReference type="EMBL" id="SMAL01000008">
    <property type="protein sequence ID" value="TCT13870.1"/>
    <property type="molecule type" value="Genomic_DNA"/>
</dbReference>
<dbReference type="OrthoDB" id="5753718at2"/>
<proteinExistence type="predicted"/>